<comment type="similarity">
    <text evidence="2">Belongs to the MotA family.</text>
</comment>
<feature type="domain" description="MotA/TolQ/ExbB proton channel" evidence="10">
    <location>
        <begin position="134"/>
        <end position="247"/>
    </location>
</feature>
<keyword evidence="8 9" id="KW-0472">Membrane</keyword>
<dbReference type="GO" id="GO:0071978">
    <property type="term" value="P:bacterial-type flagellum-dependent swarming motility"/>
    <property type="evidence" value="ECO:0007669"/>
    <property type="project" value="InterPro"/>
</dbReference>
<evidence type="ECO:0000313" key="11">
    <source>
        <dbReference type="EMBL" id="UUX50514.1"/>
    </source>
</evidence>
<evidence type="ECO:0000313" key="12">
    <source>
        <dbReference type="Proteomes" id="UP001060336"/>
    </source>
</evidence>
<evidence type="ECO:0000256" key="9">
    <source>
        <dbReference type="SAM" id="Phobius"/>
    </source>
</evidence>
<dbReference type="InterPro" id="IPR047055">
    <property type="entry name" value="MotA-like"/>
</dbReference>
<dbReference type="PROSITE" id="PS01307">
    <property type="entry name" value="MOTA"/>
    <property type="match status" value="1"/>
</dbReference>
<keyword evidence="4" id="KW-1003">Cell membrane</keyword>
<organism evidence="11 12">
    <name type="scientific">Nisaea acidiphila</name>
    <dbReference type="NCBI Taxonomy" id="1862145"/>
    <lineage>
        <taxon>Bacteria</taxon>
        <taxon>Pseudomonadati</taxon>
        <taxon>Pseudomonadota</taxon>
        <taxon>Alphaproteobacteria</taxon>
        <taxon>Rhodospirillales</taxon>
        <taxon>Thalassobaculaceae</taxon>
        <taxon>Nisaea</taxon>
    </lineage>
</organism>
<keyword evidence="3" id="KW-0813">Transport</keyword>
<dbReference type="GO" id="GO:0006935">
    <property type="term" value="P:chemotaxis"/>
    <property type="evidence" value="ECO:0007669"/>
    <property type="project" value="InterPro"/>
</dbReference>
<dbReference type="RefSeq" id="WP_257769693.1">
    <property type="nucleotide sequence ID" value="NZ_CP102480.1"/>
</dbReference>
<evidence type="ECO:0000256" key="4">
    <source>
        <dbReference type="ARBA" id="ARBA00022475"/>
    </source>
</evidence>
<dbReference type="InterPro" id="IPR000540">
    <property type="entry name" value="Flag_MotA_CS"/>
</dbReference>
<keyword evidence="12" id="KW-1185">Reference proteome</keyword>
<feature type="transmembrane region" description="Helical" evidence="9">
    <location>
        <begin position="64"/>
        <end position="92"/>
    </location>
</feature>
<feature type="transmembrane region" description="Helical" evidence="9">
    <location>
        <begin position="32"/>
        <end position="52"/>
    </location>
</feature>
<evidence type="ECO:0000256" key="6">
    <source>
        <dbReference type="ARBA" id="ARBA00022779"/>
    </source>
</evidence>
<dbReference type="PANTHER" id="PTHR30433">
    <property type="entry name" value="CHEMOTAXIS PROTEIN MOTA"/>
    <property type="match status" value="1"/>
</dbReference>
<evidence type="ECO:0000256" key="1">
    <source>
        <dbReference type="ARBA" id="ARBA00004651"/>
    </source>
</evidence>
<dbReference type="EMBL" id="CP102480">
    <property type="protein sequence ID" value="UUX50514.1"/>
    <property type="molecule type" value="Genomic_DNA"/>
</dbReference>
<evidence type="ECO:0000256" key="8">
    <source>
        <dbReference type="ARBA" id="ARBA00023136"/>
    </source>
</evidence>
<dbReference type="GO" id="GO:0005886">
    <property type="term" value="C:plasma membrane"/>
    <property type="evidence" value="ECO:0007669"/>
    <property type="project" value="UniProtKB-SubCell"/>
</dbReference>
<feature type="transmembrane region" description="Helical" evidence="9">
    <location>
        <begin position="210"/>
        <end position="229"/>
    </location>
</feature>
<dbReference type="KEGG" id="naci:NUH88_02215"/>
<reference evidence="11" key="1">
    <citation type="submission" date="2022-08" db="EMBL/GenBank/DDBJ databases">
        <title>Nisaea acidiphila sp. nov., isolated from a marine algal debris and emended description of the genus Nisaea Urios et al. 2008.</title>
        <authorList>
            <person name="Kwon K."/>
        </authorList>
    </citation>
    <scope>NUCLEOTIDE SEQUENCE</scope>
    <source>
        <strain evidence="11">MEBiC11861</strain>
    </source>
</reference>
<evidence type="ECO:0000256" key="5">
    <source>
        <dbReference type="ARBA" id="ARBA00022692"/>
    </source>
</evidence>
<name>A0A9J7AUL5_9PROT</name>
<evidence type="ECO:0000256" key="3">
    <source>
        <dbReference type="ARBA" id="ARBA00022448"/>
    </source>
</evidence>
<evidence type="ECO:0000256" key="7">
    <source>
        <dbReference type="ARBA" id="ARBA00022989"/>
    </source>
</evidence>
<dbReference type="PANTHER" id="PTHR30433:SF2">
    <property type="entry name" value="MOTILITY PROTEIN A"/>
    <property type="match status" value="1"/>
</dbReference>
<keyword evidence="7 9" id="KW-1133">Transmembrane helix</keyword>
<sequence>MADRATVDEGAPARPARTRSFDVPASGRTIDIALIFGLCVAFGLVGTALVLGGSVSSFYNLPSVLIVLIGTFAVTLVSFSISELFGAFGTVFQTMLPKRFDHKLAGERCLNLAAIARDNGVLALDHVLPAIDSEPFLQRAIAMTVDGATPHQIDQVMAQEIDAVQDLRHRHASVLRRAAEVAPSMGLIGTLIGLIQLLGNLNNPSSIGPAMAVALLTTFYGAIMAYMVLAPIAAKLERNAESELLECEIYHACAMSIARQENPRLLERLLNTKLPPSERLDYYG</sequence>
<proteinExistence type="inferred from homology"/>
<feature type="transmembrane region" description="Helical" evidence="9">
    <location>
        <begin position="178"/>
        <end position="198"/>
    </location>
</feature>
<keyword evidence="5 9" id="KW-0812">Transmembrane</keyword>
<protein>
    <submittedName>
        <fullName evidence="11">MotA/TolQ/ExbB proton channel family protein</fullName>
    </submittedName>
</protein>
<keyword evidence="6" id="KW-0283">Flagellar rotation</keyword>
<evidence type="ECO:0000256" key="2">
    <source>
        <dbReference type="ARBA" id="ARBA00008038"/>
    </source>
</evidence>
<accession>A0A9J7AUL5</accession>
<dbReference type="Proteomes" id="UP001060336">
    <property type="component" value="Chromosome"/>
</dbReference>
<dbReference type="AlphaFoldDB" id="A0A9J7AUL5"/>
<dbReference type="InterPro" id="IPR002898">
    <property type="entry name" value="MotA_ExbB_proton_chnl"/>
</dbReference>
<dbReference type="Pfam" id="PF01618">
    <property type="entry name" value="MotA_ExbB"/>
    <property type="match status" value="1"/>
</dbReference>
<gene>
    <name evidence="11" type="ORF">NUH88_02215</name>
</gene>
<evidence type="ECO:0000259" key="10">
    <source>
        <dbReference type="Pfam" id="PF01618"/>
    </source>
</evidence>
<comment type="subcellular location">
    <subcellularLocation>
        <location evidence="1">Cell membrane</location>
        <topology evidence="1">Multi-pass membrane protein</topology>
    </subcellularLocation>
</comment>